<evidence type="ECO:0000256" key="19">
    <source>
        <dbReference type="ARBA" id="ARBA00078285"/>
    </source>
</evidence>
<dbReference type="OMA" id="VWRQFLD"/>
<evidence type="ECO:0000256" key="18">
    <source>
        <dbReference type="ARBA" id="ARBA00068795"/>
    </source>
</evidence>
<dbReference type="Pfam" id="PF13193">
    <property type="entry name" value="AMP-binding_C"/>
    <property type="match status" value="1"/>
</dbReference>
<keyword evidence="5" id="KW-0813">Transport</keyword>
<evidence type="ECO:0000256" key="9">
    <source>
        <dbReference type="ARBA" id="ARBA00022692"/>
    </source>
</evidence>
<evidence type="ECO:0000256" key="6">
    <source>
        <dbReference type="ARBA" id="ARBA00022475"/>
    </source>
</evidence>
<dbReference type="GO" id="GO:0005524">
    <property type="term" value="F:ATP binding"/>
    <property type="evidence" value="ECO:0007669"/>
    <property type="project" value="UniProtKB-KW"/>
</dbReference>
<protein>
    <recommendedName>
        <fullName evidence="18">Very long-chain fatty acid transport protein</fullName>
    </recommendedName>
    <alternativeName>
        <fullName evidence="19">Very-long-chain acyl-CoA synthetase</fullName>
    </alternativeName>
</protein>
<evidence type="ECO:0000259" key="21">
    <source>
        <dbReference type="Pfam" id="PF13193"/>
    </source>
</evidence>
<evidence type="ECO:0000256" key="11">
    <source>
        <dbReference type="ARBA" id="ARBA00022840"/>
    </source>
</evidence>
<dbReference type="AlphaFoldDB" id="A0A8S8ZMC7"/>
<dbReference type="GO" id="GO:0004467">
    <property type="term" value="F:long-chain fatty acid-CoA ligase activity"/>
    <property type="evidence" value="ECO:0007669"/>
    <property type="project" value="TreeGrafter"/>
</dbReference>
<evidence type="ECO:0000313" key="23">
    <source>
        <dbReference type="Proteomes" id="UP000433876"/>
    </source>
</evidence>
<comment type="catalytic activity">
    <reaction evidence="16">
        <text>a very long-chain fatty acid + ATP + CoA = a very long-chain fatty acyl-CoA + AMP + diphosphate</text>
        <dbReference type="Rhea" id="RHEA:54536"/>
        <dbReference type="ChEBI" id="CHEBI:30616"/>
        <dbReference type="ChEBI" id="CHEBI:33019"/>
        <dbReference type="ChEBI" id="CHEBI:57287"/>
        <dbReference type="ChEBI" id="CHEBI:58950"/>
        <dbReference type="ChEBI" id="CHEBI:138261"/>
        <dbReference type="ChEBI" id="CHEBI:456215"/>
    </reaction>
</comment>
<evidence type="ECO:0000256" key="10">
    <source>
        <dbReference type="ARBA" id="ARBA00022741"/>
    </source>
</evidence>
<comment type="similarity">
    <text evidence="4">Belongs to the ATP-dependent AMP-binding enzyme family.</text>
</comment>
<dbReference type="GO" id="GO:0044539">
    <property type="term" value="P:long-chain fatty acid import into cell"/>
    <property type="evidence" value="ECO:0007669"/>
    <property type="project" value="TreeGrafter"/>
</dbReference>
<dbReference type="InterPro" id="IPR020845">
    <property type="entry name" value="AMP-binding_CS"/>
</dbReference>
<dbReference type="FunFam" id="3.30.300.30:FF:000002">
    <property type="entry name" value="Long-chain fatty acid transport protein 1"/>
    <property type="match status" value="1"/>
</dbReference>
<gene>
    <name evidence="22" type="ORF">SMACR_07434</name>
</gene>
<dbReference type="InterPro" id="IPR025110">
    <property type="entry name" value="AMP-bd_C"/>
</dbReference>
<keyword evidence="7" id="KW-0436">Ligase</keyword>
<keyword evidence="12" id="KW-1133">Transmembrane helix</keyword>
<accession>A0A8S8ZMC7</accession>
<evidence type="ECO:0000256" key="14">
    <source>
        <dbReference type="ARBA" id="ARBA00023136"/>
    </source>
</evidence>
<dbReference type="Pfam" id="PF00501">
    <property type="entry name" value="AMP-binding"/>
    <property type="match status" value="1"/>
</dbReference>
<organism evidence="22 23">
    <name type="scientific">Sordaria macrospora</name>
    <dbReference type="NCBI Taxonomy" id="5147"/>
    <lineage>
        <taxon>Eukaryota</taxon>
        <taxon>Fungi</taxon>
        <taxon>Dikarya</taxon>
        <taxon>Ascomycota</taxon>
        <taxon>Pezizomycotina</taxon>
        <taxon>Sordariomycetes</taxon>
        <taxon>Sordariomycetidae</taxon>
        <taxon>Sordariales</taxon>
        <taxon>Sordariaceae</taxon>
        <taxon>Sordaria</taxon>
    </lineage>
</organism>
<dbReference type="Proteomes" id="UP000433876">
    <property type="component" value="Unassembled WGS sequence"/>
</dbReference>
<name>A0A8S8ZMC7_SORMA</name>
<evidence type="ECO:0000256" key="8">
    <source>
        <dbReference type="ARBA" id="ARBA00022677"/>
    </source>
</evidence>
<keyword evidence="15" id="KW-0576">Peroxisome</keyword>
<evidence type="ECO:0000313" key="22">
    <source>
        <dbReference type="EMBL" id="KAA8630488.1"/>
    </source>
</evidence>
<evidence type="ECO:0000256" key="16">
    <source>
        <dbReference type="ARBA" id="ARBA00051585"/>
    </source>
</evidence>
<evidence type="ECO:0000256" key="1">
    <source>
        <dbReference type="ARBA" id="ARBA00004502"/>
    </source>
</evidence>
<evidence type="ECO:0000256" key="5">
    <source>
        <dbReference type="ARBA" id="ARBA00022448"/>
    </source>
</evidence>
<dbReference type="FunFam" id="3.40.50.12780:FF:000019">
    <property type="entry name" value="Long-chain fatty acid transporter"/>
    <property type="match status" value="1"/>
</dbReference>
<evidence type="ECO:0000256" key="15">
    <source>
        <dbReference type="ARBA" id="ARBA00023140"/>
    </source>
</evidence>
<keyword evidence="8" id="KW-0551">Lipid droplet</keyword>
<keyword evidence="10" id="KW-0547">Nucleotide-binding</keyword>
<evidence type="ECO:0000256" key="13">
    <source>
        <dbReference type="ARBA" id="ARBA00023055"/>
    </source>
</evidence>
<keyword evidence="6" id="KW-1003">Cell membrane</keyword>
<dbReference type="InterPro" id="IPR000873">
    <property type="entry name" value="AMP-dep_synth/lig_dom"/>
</dbReference>
<dbReference type="InterPro" id="IPR042099">
    <property type="entry name" value="ANL_N_sf"/>
</dbReference>
<evidence type="ECO:0000256" key="12">
    <source>
        <dbReference type="ARBA" id="ARBA00022989"/>
    </source>
</evidence>
<dbReference type="GO" id="GO:0005324">
    <property type="term" value="F:long-chain fatty acid transmembrane transporter activity"/>
    <property type="evidence" value="ECO:0007669"/>
    <property type="project" value="TreeGrafter"/>
</dbReference>
<comment type="function">
    <text evidence="17">Acyl-CoA synthetase required for both the import of long chain fatty acids (LCFAs) (C14-C18) and the activation very long chain fatty acids (VLCFAs) (C20-C26) by esterification of the fatty acids into metabolically active CoA-thioesters for subsequent degradation or incorporation into phospholipids. The transport and fatty acyl-CoA synthetase activities are genetically separable and are thus independent activities. Esterifies VLCFAs in the peroxisome matrix. The VLCFAs are actively transported into peroxisomes by a PXA1-PXA2 heterodimeric transporter in the peroxisomal membrane.</text>
</comment>
<dbReference type="InterPro" id="IPR045851">
    <property type="entry name" value="AMP-bd_C_sf"/>
</dbReference>
<dbReference type="GO" id="GO:0005811">
    <property type="term" value="C:lipid droplet"/>
    <property type="evidence" value="ECO:0007669"/>
    <property type="project" value="UniProtKB-SubCell"/>
</dbReference>
<dbReference type="VEuPathDB" id="FungiDB:SMAC_07434"/>
<keyword evidence="11" id="KW-0067">ATP-binding</keyword>
<keyword evidence="14" id="KW-0472">Membrane</keyword>
<dbReference type="PANTHER" id="PTHR43107">
    <property type="entry name" value="LONG-CHAIN FATTY ACID TRANSPORT PROTEIN"/>
    <property type="match status" value="1"/>
</dbReference>
<dbReference type="PROSITE" id="PS00455">
    <property type="entry name" value="AMP_BINDING"/>
    <property type="match status" value="1"/>
</dbReference>
<comment type="subcellular location">
    <subcellularLocation>
        <location evidence="3">Cell membrane</location>
        <topology evidence="3">Multi-pass membrane protein</topology>
    </subcellularLocation>
    <subcellularLocation>
        <location evidence="1">Lipid droplet</location>
    </subcellularLocation>
    <subcellularLocation>
        <location evidence="2">Peroxisome membrane</location>
        <topology evidence="2">Multi-pass membrane protein</topology>
    </subcellularLocation>
</comment>
<dbReference type="GO" id="GO:0009898">
    <property type="term" value="C:cytoplasmic side of plasma membrane"/>
    <property type="evidence" value="ECO:0007669"/>
    <property type="project" value="TreeGrafter"/>
</dbReference>
<evidence type="ECO:0000256" key="7">
    <source>
        <dbReference type="ARBA" id="ARBA00022598"/>
    </source>
</evidence>
<evidence type="ECO:0000256" key="3">
    <source>
        <dbReference type="ARBA" id="ARBA00004651"/>
    </source>
</evidence>
<evidence type="ECO:0000256" key="2">
    <source>
        <dbReference type="ARBA" id="ARBA00004585"/>
    </source>
</evidence>
<sequence>MAPLPLQVTVPAVAAVAAYANARFLAYYDLELLRAIIPTVLGGAWKRYRDRVNLFYQLENLATAKSSENRVFLRFEDRAYTYAQAYDTVLRYANWLRDRRGVRRGDLVGLDFQNTDTFIFLFLATWAIGASPALLNHNLTGNPLVHCVKKSTARLVLVDPVVASNVTEEVRSGLEGVNFEVVTPEIEQEMLAMDNVRPPDELRSGFKDEDMAMLIYTSGTTGLPKAAIISWAKAATVANFTFRWLGTQVNDVYYTAMPLYHSTAMLLGFAHTLAAGATFAMSRKFSTSGFWKDVRKHDATIIQYVGETCRYLLSAPPNVDPVTGEDLDRKHKVRAAFGNGLRPDVWNRFKERFGIETIAEFYGATEGTFATWNKSRNDFSMGAVGRSGSLYNLILGRSVAIVEVDHETELPHRDPKTGFCTRARRGEPGELLFSLPPGDINSRFQGYYGDTESTSKKVMRDVFSKGDAWFRTGDVLRWDNENRVYFSDRIGDTFRWKSENVSTAEVAQVVGLHPAVLECNVYGVQVPSHEGRAGCAAVVLKPSGLVQTSGEEARAPRPTDDTLKSLAEHVKRGLPKYALPLFIRVVPEGGLQTTGTNKQQKHNLRSEGVDPSKVGEDEVFWLRNGSYVRFGVADWKELNGGNVKL</sequence>
<feature type="domain" description="AMP-binding enzyme C-terminal" evidence="21">
    <location>
        <begin position="505"/>
        <end position="598"/>
    </location>
</feature>
<proteinExistence type="inferred from homology"/>
<keyword evidence="9" id="KW-0812">Transmembrane</keyword>
<dbReference type="Gene3D" id="3.30.300.30">
    <property type="match status" value="1"/>
</dbReference>
<dbReference type="Gene3D" id="3.40.50.12780">
    <property type="entry name" value="N-terminal domain of ligase-like"/>
    <property type="match status" value="1"/>
</dbReference>
<dbReference type="EMBL" id="NMPR01000102">
    <property type="protein sequence ID" value="KAA8630488.1"/>
    <property type="molecule type" value="Genomic_DNA"/>
</dbReference>
<dbReference type="GO" id="GO:0005778">
    <property type="term" value="C:peroxisomal membrane"/>
    <property type="evidence" value="ECO:0007669"/>
    <property type="project" value="UniProtKB-SubCell"/>
</dbReference>
<reference evidence="22 23" key="1">
    <citation type="submission" date="2017-07" db="EMBL/GenBank/DDBJ databases">
        <title>Genome sequence of the Sordaria macrospora wild type strain R19027.</title>
        <authorList>
            <person name="Nowrousian M."/>
            <person name="Teichert I."/>
            <person name="Kueck U."/>
        </authorList>
    </citation>
    <scope>NUCLEOTIDE SEQUENCE [LARGE SCALE GENOMIC DNA]</scope>
    <source>
        <strain evidence="22 23">R19027</strain>
        <tissue evidence="22">Mycelium</tissue>
    </source>
</reference>
<keyword evidence="13" id="KW-0445">Lipid transport</keyword>
<feature type="domain" description="AMP-dependent synthetase/ligase" evidence="20">
    <location>
        <begin position="63"/>
        <end position="447"/>
    </location>
</feature>
<dbReference type="PANTHER" id="PTHR43107:SF15">
    <property type="entry name" value="FATTY ACID TRANSPORT PROTEIN 3, ISOFORM A"/>
    <property type="match status" value="1"/>
</dbReference>
<evidence type="ECO:0000256" key="17">
    <source>
        <dbReference type="ARBA" id="ARBA00060276"/>
    </source>
</evidence>
<evidence type="ECO:0000259" key="20">
    <source>
        <dbReference type="Pfam" id="PF00501"/>
    </source>
</evidence>
<comment type="caution">
    <text evidence="22">The sequence shown here is derived from an EMBL/GenBank/DDBJ whole genome shotgun (WGS) entry which is preliminary data.</text>
</comment>
<dbReference type="SUPFAM" id="SSF56801">
    <property type="entry name" value="Acetyl-CoA synthetase-like"/>
    <property type="match status" value="1"/>
</dbReference>
<evidence type="ECO:0000256" key="4">
    <source>
        <dbReference type="ARBA" id="ARBA00006432"/>
    </source>
</evidence>